<evidence type="ECO:0000259" key="4">
    <source>
        <dbReference type="Pfam" id="PF18052"/>
    </source>
</evidence>
<feature type="domain" description="Disease resistance N-terminal" evidence="4">
    <location>
        <begin position="13"/>
        <end position="91"/>
    </location>
</feature>
<accession>A0A200PXX0</accession>
<dbReference type="OMA" id="CHISSNE"/>
<dbReference type="Pfam" id="PF18052">
    <property type="entry name" value="Rx_N"/>
    <property type="match status" value="1"/>
</dbReference>
<evidence type="ECO:0000313" key="8">
    <source>
        <dbReference type="EMBL" id="OVA03041.1"/>
    </source>
</evidence>
<dbReference type="SUPFAM" id="SSF52058">
    <property type="entry name" value="L domain-like"/>
    <property type="match status" value="1"/>
</dbReference>
<comment type="caution">
    <text evidence="8">The sequence shown here is derived from an EMBL/GenBank/DDBJ whole genome shotgun (WGS) entry which is preliminary data.</text>
</comment>
<dbReference type="Pfam" id="PF25019">
    <property type="entry name" value="LRR_R13L1-DRL21"/>
    <property type="match status" value="1"/>
</dbReference>
<dbReference type="AlphaFoldDB" id="A0A200PXX0"/>
<feature type="domain" description="Zer-1-like leucine-rich repeats region" evidence="6">
    <location>
        <begin position="125"/>
        <end position="210"/>
    </location>
</feature>
<dbReference type="CDD" id="cd14798">
    <property type="entry name" value="RX-CC_like"/>
    <property type="match status" value="1"/>
</dbReference>
<dbReference type="InterPro" id="IPR056789">
    <property type="entry name" value="LRR_R13L1-DRL21"/>
</dbReference>
<dbReference type="SUPFAM" id="SSF52047">
    <property type="entry name" value="RNI-like"/>
    <property type="match status" value="1"/>
</dbReference>
<dbReference type="Proteomes" id="UP000195402">
    <property type="component" value="Unassembled WGS sequence"/>
</dbReference>
<dbReference type="Gene3D" id="1.20.5.4130">
    <property type="match status" value="1"/>
</dbReference>
<feature type="domain" description="Disease resistance R13L4/SHOC-2-like LRR" evidence="5">
    <location>
        <begin position="244"/>
        <end position="318"/>
    </location>
</feature>
<dbReference type="InterPro" id="IPR038005">
    <property type="entry name" value="RX-like_CC"/>
</dbReference>
<reference evidence="8 9" key="1">
    <citation type="journal article" date="2017" name="Mol. Plant">
        <title>The Genome of Medicinal Plant Macleaya cordata Provides New Insights into Benzylisoquinoline Alkaloids Metabolism.</title>
        <authorList>
            <person name="Liu X."/>
            <person name="Liu Y."/>
            <person name="Huang P."/>
            <person name="Ma Y."/>
            <person name="Qing Z."/>
            <person name="Tang Q."/>
            <person name="Cao H."/>
            <person name="Cheng P."/>
            <person name="Zheng Y."/>
            <person name="Yuan Z."/>
            <person name="Zhou Y."/>
            <person name="Liu J."/>
            <person name="Tang Z."/>
            <person name="Zhuo Y."/>
            <person name="Zhang Y."/>
            <person name="Yu L."/>
            <person name="Huang J."/>
            <person name="Yang P."/>
            <person name="Peng Q."/>
            <person name="Zhang J."/>
            <person name="Jiang W."/>
            <person name="Zhang Z."/>
            <person name="Lin K."/>
            <person name="Ro D.K."/>
            <person name="Chen X."/>
            <person name="Xiong X."/>
            <person name="Shang Y."/>
            <person name="Huang S."/>
            <person name="Zeng J."/>
        </authorList>
    </citation>
    <scope>NUCLEOTIDE SEQUENCE [LARGE SCALE GENOMIC DNA]</scope>
    <source>
        <strain evidence="9">cv. BLH2017</strain>
        <tissue evidence="8">Root</tissue>
    </source>
</reference>
<sequence>MATDVLVNGATEILKKLGTVIAREISLAWGVKDDLAKLRQTLEMILAVMSDADKRQINDIAVRLWLRRLKDVAYDADDILDDFSNDQYMRREMHSLKHKSFFITNKYLRVLNLSGSLGKVIPTSIAKLNHLRYLDLSYSNVDSVLHHQIISSLYNLQTMVLHHCKQVLKLLENIGSLKNLRHLDLSQIDELEILPDSITNLYNLRTLDLSYNFGLEALPTNVGALKHLRCLDISSIGISELPDSITKLYNLRMLKLSILQELPRDIGELKHLRCLDLSCTEIKELPESCTKLNNLEMVNLGRECKLPKDIRNWTKLRSFVHRRELHDEMPRGIGRLTCLETLCSYLVRNKDVMEPNCLGIEELEGLNLLRELVIRNLEHVRDQIDAKRANLKGKQNIHRLNLYWSINFNEEEEEEDELNEQQSVVLEALQPHPNLKVFTIDRFMGSKLPTWMGVSSSNCLSNLVELHVIKCCRCDQLPALGQLPCLRYLAISGMDDLKYLGNELYGIGGGESSVVGEKEAAAAAATSFPSLIELSISEMKNLEEWVAPPPTAAAAVTSFPCLETIEIYSCPKLRITPTLFPSLKELRVDASNYNAISSIVRDLTSLTSLHLDKLPELIFVDSRGVHQNNNLLQDLEIYGCRNFQGFRVDGDKFEDKNDDDEALSTSLHLNISSLRSLVIRGCPALTLLPDIPGLTSLRGLTIQNCGECLKSLPYNDLYVDGK</sequence>
<feature type="domain" description="R13L1/DRL21-like LRR repeat region" evidence="7">
    <location>
        <begin position="360"/>
        <end position="494"/>
    </location>
</feature>
<dbReference type="GO" id="GO:0000166">
    <property type="term" value="F:nucleotide binding"/>
    <property type="evidence" value="ECO:0007669"/>
    <property type="project" value="UniProtKB-KW"/>
</dbReference>
<dbReference type="OrthoDB" id="1429443at2759"/>
<gene>
    <name evidence="8" type="ORF">BVC80_1807g12</name>
</gene>
<protein>
    <submittedName>
        <fullName evidence="8">Leucine-rich repeat</fullName>
    </submittedName>
</protein>
<evidence type="ECO:0000259" key="7">
    <source>
        <dbReference type="Pfam" id="PF25019"/>
    </source>
</evidence>
<evidence type="ECO:0000313" key="9">
    <source>
        <dbReference type="Proteomes" id="UP000195402"/>
    </source>
</evidence>
<keyword evidence="9" id="KW-1185">Reference proteome</keyword>
<dbReference type="EMBL" id="MVGT01003871">
    <property type="protein sequence ID" value="OVA03041.1"/>
    <property type="molecule type" value="Genomic_DNA"/>
</dbReference>
<dbReference type="InterPro" id="IPR032675">
    <property type="entry name" value="LRR_dom_sf"/>
</dbReference>
<evidence type="ECO:0000259" key="5">
    <source>
        <dbReference type="Pfam" id="PF23598"/>
    </source>
</evidence>
<dbReference type="Gene3D" id="3.80.10.10">
    <property type="entry name" value="Ribonuclease Inhibitor"/>
    <property type="match status" value="2"/>
</dbReference>
<dbReference type="Pfam" id="PF23598">
    <property type="entry name" value="LRR_14"/>
    <property type="match status" value="1"/>
</dbReference>
<dbReference type="Pfam" id="PF25013">
    <property type="entry name" value="LRR_Zer-1"/>
    <property type="match status" value="1"/>
</dbReference>
<dbReference type="InterPro" id="IPR041118">
    <property type="entry name" value="Rx_N"/>
</dbReference>
<dbReference type="PANTHER" id="PTHR47186">
    <property type="entry name" value="LEUCINE-RICH REPEAT-CONTAINING PROTEIN 57"/>
    <property type="match status" value="1"/>
</dbReference>
<proteinExistence type="predicted"/>
<dbReference type="InParanoid" id="A0A200PXX0"/>
<keyword evidence="2" id="KW-0547">Nucleotide-binding</keyword>
<evidence type="ECO:0000256" key="3">
    <source>
        <dbReference type="ARBA" id="ARBA00022821"/>
    </source>
</evidence>
<dbReference type="PANTHER" id="PTHR47186:SF3">
    <property type="entry name" value="OS09G0267800 PROTEIN"/>
    <property type="match status" value="1"/>
</dbReference>
<dbReference type="InterPro" id="IPR055414">
    <property type="entry name" value="LRR_R13L4/SHOC2-like"/>
</dbReference>
<evidence type="ECO:0000256" key="1">
    <source>
        <dbReference type="ARBA" id="ARBA00022737"/>
    </source>
</evidence>
<name>A0A200PXX0_MACCD</name>
<dbReference type="STRING" id="56857.A0A200PXX0"/>
<dbReference type="InterPro" id="IPR056845">
    <property type="entry name" value="LRR_Zer-1"/>
</dbReference>
<evidence type="ECO:0000259" key="6">
    <source>
        <dbReference type="Pfam" id="PF25013"/>
    </source>
</evidence>
<keyword evidence="3" id="KW-0611">Plant defense</keyword>
<dbReference type="GO" id="GO:0006952">
    <property type="term" value="P:defense response"/>
    <property type="evidence" value="ECO:0007669"/>
    <property type="project" value="UniProtKB-KW"/>
</dbReference>
<evidence type="ECO:0000256" key="2">
    <source>
        <dbReference type="ARBA" id="ARBA00022741"/>
    </source>
</evidence>
<organism evidence="8 9">
    <name type="scientific">Macleaya cordata</name>
    <name type="common">Five-seeded plume-poppy</name>
    <name type="synonym">Bocconia cordata</name>
    <dbReference type="NCBI Taxonomy" id="56857"/>
    <lineage>
        <taxon>Eukaryota</taxon>
        <taxon>Viridiplantae</taxon>
        <taxon>Streptophyta</taxon>
        <taxon>Embryophyta</taxon>
        <taxon>Tracheophyta</taxon>
        <taxon>Spermatophyta</taxon>
        <taxon>Magnoliopsida</taxon>
        <taxon>Ranunculales</taxon>
        <taxon>Papaveraceae</taxon>
        <taxon>Papaveroideae</taxon>
        <taxon>Macleaya</taxon>
    </lineage>
</organism>
<keyword evidence="1" id="KW-0677">Repeat</keyword>